<dbReference type="AlphaFoldDB" id="A0A8H7XQZ6"/>
<accession>A0A8H7XQZ6</accession>
<feature type="domain" description="Ricin B lectin" evidence="1">
    <location>
        <begin position="41"/>
        <end position="127"/>
    </location>
</feature>
<dbReference type="Pfam" id="PF14200">
    <property type="entry name" value="RicinB_lectin_2"/>
    <property type="match status" value="1"/>
</dbReference>
<gene>
    <name evidence="2" type="ORF">JR316_010729</name>
</gene>
<protein>
    <recommendedName>
        <fullName evidence="1">Ricin B lectin domain-containing protein</fullName>
    </recommendedName>
</protein>
<evidence type="ECO:0000259" key="1">
    <source>
        <dbReference type="Pfam" id="PF14200"/>
    </source>
</evidence>
<evidence type="ECO:0000313" key="2">
    <source>
        <dbReference type="EMBL" id="KAG5164229.1"/>
    </source>
</evidence>
<dbReference type="InterPro" id="IPR035992">
    <property type="entry name" value="Ricin_B-like_lectins"/>
</dbReference>
<dbReference type="InterPro" id="IPR000772">
    <property type="entry name" value="Ricin_B_lectin"/>
</dbReference>
<name>A0A8H7XQZ6_PSICU</name>
<dbReference type="EMBL" id="JAFIQS010000012">
    <property type="protein sequence ID" value="KAG5164229.1"/>
    <property type="molecule type" value="Genomic_DNA"/>
</dbReference>
<dbReference type="CDD" id="cd23422">
    <property type="entry name" value="beta-trefoil_Ricin_MPL_CNL"/>
    <property type="match status" value="1"/>
</dbReference>
<dbReference type="SUPFAM" id="SSF50370">
    <property type="entry name" value="Ricin B-like lectins"/>
    <property type="match status" value="1"/>
</dbReference>
<comment type="caution">
    <text evidence="2">The sequence shown here is derived from an EMBL/GenBank/DDBJ whole genome shotgun (WGS) entry which is preliminary data.</text>
</comment>
<organism evidence="2">
    <name type="scientific">Psilocybe cubensis</name>
    <name type="common">Psychedelic mushroom</name>
    <name type="synonym">Stropharia cubensis</name>
    <dbReference type="NCBI Taxonomy" id="181762"/>
    <lineage>
        <taxon>Eukaryota</taxon>
        <taxon>Fungi</taxon>
        <taxon>Dikarya</taxon>
        <taxon>Basidiomycota</taxon>
        <taxon>Agaricomycotina</taxon>
        <taxon>Agaricomycetes</taxon>
        <taxon>Agaricomycetidae</taxon>
        <taxon>Agaricales</taxon>
        <taxon>Agaricineae</taxon>
        <taxon>Strophariaceae</taxon>
        <taxon>Psilocybe</taxon>
    </lineage>
</organism>
<dbReference type="Gene3D" id="2.80.10.50">
    <property type="match status" value="1"/>
</dbReference>
<sequence length="181" mass="20217">MSSNIQSEARYVIVNKKSGTVIDLSGTDNYQVIGWERHNGTNQQWETIEVGGGWHIKNVGNGKYLSLGGASAQDGVSVVGTDDHFLWELKTDDKDPNGVRIKVPHSYQNVDLSDHGNPTPGTHVVVWGRWEGTNQVWYFEQGIKPPLNYEASVLTSLCVQFDFEGPIVSKENPMFPMKLER</sequence>
<reference evidence="2" key="1">
    <citation type="submission" date="2021-02" db="EMBL/GenBank/DDBJ databases">
        <title>Psilocybe cubensis genome.</title>
        <authorList>
            <person name="Mckernan K.J."/>
            <person name="Crawford S."/>
            <person name="Trippe A."/>
            <person name="Kane L.T."/>
            <person name="Mclaughlin S."/>
        </authorList>
    </citation>
    <scope>NUCLEOTIDE SEQUENCE [LARGE SCALE GENOMIC DNA]</scope>
    <source>
        <strain evidence="2">MGC-MH-2018</strain>
    </source>
</reference>
<proteinExistence type="predicted"/>
<dbReference type="OrthoDB" id="2131701at2759"/>